<dbReference type="EMBL" id="JBHSGF010000005">
    <property type="protein sequence ID" value="MFC4555196.1"/>
    <property type="molecule type" value="Genomic_DNA"/>
</dbReference>
<name>A0ABV9D8W8_9MICO</name>
<dbReference type="RefSeq" id="WP_122823669.1">
    <property type="nucleotide sequence ID" value="NZ_CP033325.1"/>
</dbReference>
<proteinExistence type="predicted"/>
<evidence type="ECO:0000313" key="2">
    <source>
        <dbReference type="EMBL" id="MFC4555196.1"/>
    </source>
</evidence>
<gene>
    <name evidence="2" type="ORF">ACFO3F_08030</name>
</gene>
<sequence length="416" mass="43647">MIVSAGAATRVVEVLPGTPMAGFAARTRPSSGVHDPLTVRALVLDGVAVVSVDVCALHERTTARIRRALGGAVRHCVVSATHTHAGPCVAFGRVGGHDDVTHERVVRAAVGAVQEALAGAVDATLEYAEAFGTGVARNRRHPDRRIDPAVQALRLRDDSGSVIAHLVQYPCHPVVLDGSNADISADYPHALRAAVEAAHPGSVCLFVSGAAGDVNTGHPAEASYSDRPSAGRTFAEAERVGGVLAAAVLAAPARPVYLDLVRFATTDVELALEPVTDARRHADLERWRRERADADPGLAALLDVWIGWAERTEEAPASWTGRVSVVDAGVLLVFLPGEPFLAVAERIAESVDDDVLVIGYADAVPGYLPTREEYAHGGYEVDDAHRYYGMPAPFAPGGAEALVEAALRLIGALRGG</sequence>
<protein>
    <submittedName>
        <fullName evidence="2">Neutral/alkaline non-lysosomal ceramidase N-terminal domain-containing protein</fullName>
    </submittedName>
</protein>
<accession>A0ABV9D8W8</accession>
<feature type="domain" description="Neutral/alkaline non-lysosomal ceramidase N-terminal" evidence="1">
    <location>
        <begin position="18"/>
        <end position="187"/>
    </location>
</feature>
<dbReference type="Pfam" id="PF04734">
    <property type="entry name" value="Ceramidase_alk"/>
    <property type="match status" value="1"/>
</dbReference>
<evidence type="ECO:0000259" key="1">
    <source>
        <dbReference type="Pfam" id="PF04734"/>
    </source>
</evidence>
<dbReference type="InterPro" id="IPR031329">
    <property type="entry name" value="NEUT/ALK_ceramidase_N"/>
</dbReference>
<reference evidence="3" key="1">
    <citation type="journal article" date="2019" name="Int. J. Syst. Evol. Microbiol.">
        <title>The Global Catalogue of Microorganisms (GCM) 10K type strain sequencing project: providing services to taxonomists for standard genome sequencing and annotation.</title>
        <authorList>
            <consortium name="The Broad Institute Genomics Platform"/>
            <consortium name="The Broad Institute Genome Sequencing Center for Infectious Disease"/>
            <person name="Wu L."/>
            <person name="Ma J."/>
        </authorList>
    </citation>
    <scope>NUCLEOTIDE SEQUENCE [LARGE SCALE GENOMIC DNA]</scope>
    <source>
        <strain evidence="3">JCM 3369</strain>
    </source>
</reference>
<dbReference type="Proteomes" id="UP001595955">
    <property type="component" value="Unassembled WGS sequence"/>
</dbReference>
<evidence type="ECO:0000313" key="3">
    <source>
        <dbReference type="Proteomes" id="UP001595955"/>
    </source>
</evidence>
<keyword evidence="3" id="KW-1185">Reference proteome</keyword>
<organism evidence="2 3">
    <name type="scientific">Georgenia faecalis</name>
    <dbReference type="NCBI Taxonomy" id="2483799"/>
    <lineage>
        <taxon>Bacteria</taxon>
        <taxon>Bacillati</taxon>
        <taxon>Actinomycetota</taxon>
        <taxon>Actinomycetes</taxon>
        <taxon>Micrococcales</taxon>
        <taxon>Bogoriellaceae</taxon>
        <taxon>Georgenia</taxon>
    </lineage>
</organism>
<comment type="caution">
    <text evidence="2">The sequence shown here is derived from an EMBL/GenBank/DDBJ whole genome shotgun (WGS) entry which is preliminary data.</text>
</comment>